<accession>A0ABP0Y5N9</accession>
<evidence type="ECO:0000313" key="3">
    <source>
        <dbReference type="Proteomes" id="UP001642487"/>
    </source>
</evidence>
<feature type="compositionally biased region" description="Low complexity" evidence="1">
    <location>
        <begin position="73"/>
        <end position="87"/>
    </location>
</feature>
<name>A0ABP0Y5N9_9ROSI</name>
<dbReference type="Proteomes" id="UP001642487">
    <property type="component" value="Chromosome 2"/>
</dbReference>
<feature type="region of interest" description="Disordered" evidence="1">
    <location>
        <begin position="131"/>
        <end position="153"/>
    </location>
</feature>
<feature type="compositionally biased region" description="Polar residues" evidence="1">
    <location>
        <begin position="26"/>
        <end position="40"/>
    </location>
</feature>
<feature type="region of interest" description="Disordered" evidence="1">
    <location>
        <begin position="67"/>
        <end position="97"/>
    </location>
</feature>
<dbReference type="EMBL" id="OZ021736">
    <property type="protein sequence ID" value="CAK9315025.1"/>
    <property type="molecule type" value="Genomic_DNA"/>
</dbReference>
<organism evidence="2 3">
    <name type="scientific">Citrullus colocynthis</name>
    <name type="common">colocynth</name>
    <dbReference type="NCBI Taxonomy" id="252529"/>
    <lineage>
        <taxon>Eukaryota</taxon>
        <taxon>Viridiplantae</taxon>
        <taxon>Streptophyta</taxon>
        <taxon>Embryophyta</taxon>
        <taxon>Tracheophyta</taxon>
        <taxon>Spermatophyta</taxon>
        <taxon>Magnoliopsida</taxon>
        <taxon>eudicotyledons</taxon>
        <taxon>Gunneridae</taxon>
        <taxon>Pentapetalae</taxon>
        <taxon>rosids</taxon>
        <taxon>fabids</taxon>
        <taxon>Cucurbitales</taxon>
        <taxon>Cucurbitaceae</taxon>
        <taxon>Benincaseae</taxon>
        <taxon>Citrullus</taxon>
    </lineage>
</organism>
<evidence type="ECO:0000256" key="1">
    <source>
        <dbReference type="SAM" id="MobiDB-lite"/>
    </source>
</evidence>
<evidence type="ECO:0000313" key="2">
    <source>
        <dbReference type="EMBL" id="CAK9315025.1"/>
    </source>
</evidence>
<gene>
    <name evidence="2" type="ORF">CITCOLO1_LOCUS6805</name>
</gene>
<protein>
    <submittedName>
        <fullName evidence="2">Uncharacterized protein</fullName>
    </submittedName>
</protein>
<proteinExistence type="predicted"/>
<reference evidence="2 3" key="1">
    <citation type="submission" date="2024-03" db="EMBL/GenBank/DDBJ databases">
        <authorList>
            <person name="Gkanogiannis A."/>
            <person name="Becerra Lopez-Lavalle L."/>
        </authorList>
    </citation>
    <scope>NUCLEOTIDE SEQUENCE [LARGE SCALE GENOMIC DNA]</scope>
</reference>
<feature type="region of interest" description="Disordered" evidence="1">
    <location>
        <begin position="25"/>
        <end position="45"/>
    </location>
</feature>
<sequence>MCQICGKLWDTVVICYDRYDRKDNQPIGSNSSNINPTSPASAEPSALLTYPGTVNILGEYSDYPSPTFAPLMSSSESAQPPSSESSPSPSPPIPTSTINVHLMTTRAKVEISKPKIPFTYLTQVSSSTDWSLSSSPVHGGCCRSEPPSLLARH</sequence>
<keyword evidence="3" id="KW-1185">Reference proteome</keyword>